<accession>A0A556MN16</accession>
<dbReference type="SUPFAM" id="SSF46785">
    <property type="entry name" value="Winged helix' DNA-binding domain"/>
    <property type="match status" value="1"/>
</dbReference>
<dbReference type="PROSITE" id="PS50987">
    <property type="entry name" value="HTH_ARSR_2"/>
    <property type="match status" value="1"/>
</dbReference>
<dbReference type="RefSeq" id="WP_144334146.1">
    <property type="nucleotide sequence ID" value="NZ_VLPL01000008.1"/>
</dbReference>
<dbReference type="InterPro" id="IPR011991">
    <property type="entry name" value="ArsR-like_HTH"/>
</dbReference>
<dbReference type="Gene3D" id="1.10.10.10">
    <property type="entry name" value="Winged helix-like DNA-binding domain superfamily/Winged helix DNA-binding domain"/>
    <property type="match status" value="1"/>
</dbReference>
<protein>
    <submittedName>
        <fullName evidence="5">Winged helix-turn-helix transcriptional regulator</fullName>
    </submittedName>
</protein>
<sequence>MNLRRDVFQAIADPTRRAILLLVATQSMTAGAIASNFDTARPTVSKHLQILTECELLRQTQNGREVYYHINAKSMKEVADFIEPFRQIWDERFNKLEEIMKNYEKSNRKMKS</sequence>
<dbReference type="AlphaFoldDB" id="A0A556MN16"/>
<evidence type="ECO:0000313" key="5">
    <source>
        <dbReference type="EMBL" id="TSJ41334.1"/>
    </source>
</evidence>
<dbReference type="Pfam" id="PF12840">
    <property type="entry name" value="HTH_20"/>
    <property type="match status" value="1"/>
</dbReference>
<dbReference type="PRINTS" id="PR00778">
    <property type="entry name" value="HTHARSR"/>
</dbReference>
<evidence type="ECO:0000256" key="3">
    <source>
        <dbReference type="ARBA" id="ARBA00023163"/>
    </source>
</evidence>
<dbReference type="PANTHER" id="PTHR33154:SF33">
    <property type="entry name" value="TRANSCRIPTIONAL REPRESSOR SDPR"/>
    <property type="match status" value="1"/>
</dbReference>
<feature type="domain" description="HTH arsR-type" evidence="4">
    <location>
        <begin position="1"/>
        <end position="90"/>
    </location>
</feature>
<reference evidence="5 6" key="1">
    <citation type="submission" date="2019-07" db="EMBL/GenBank/DDBJ databases">
        <authorList>
            <person name="Huq M.A."/>
        </authorList>
    </citation>
    <scope>NUCLEOTIDE SEQUENCE [LARGE SCALE GENOMIC DNA]</scope>
    <source>
        <strain evidence="5 6">MAH-3</strain>
    </source>
</reference>
<evidence type="ECO:0000256" key="1">
    <source>
        <dbReference type="ARBA" id="ARBA00023015"/>
    </source>
</evidence>
<proteinExistence type="predicted"/>
<dbReference type="PANTHER" id="PTHR33154">
    <property type="entry name" value="TRANSCRIPTIONAL REGULATOR, ARSR FAMILY"/>
    <property type="match status" value="1"/>
</dbReference>
<organism evidence="5 6">
    <name type="scientific">Fluviicola chungangensis</name>
    <dbReference type="NCBI Taxonomy" id="2597671"/>
    <lineage>
        <taxon>Bacteria</taxon>
        <taxon>Pseudomonadati</taxon>
        <taxon>Bacteroidota</taxon>
        <taxon>Flavobacteriia</taxon>
        <taxon>Flavobacteriales</taxon>
        <taxon>Crocinitomicaceae</taxon>
        <taxon>Fluviicola</taxon>
    </lineage>
</organism>
<evidence type="ECO:0000259" key="4">
    <source>
        <dbReference type="PROSITE" id="PS50987"/>
    </source>
</evidence>
<dbReference type="OrthoDB" id="9799175at2"/>
<dbReference type="GO" id="GO:0003700">
    <property type="term" value="F:DNA-binding transcription factor activity"/>
    <property type="evidence" value="ECO:0007669"/>
    <property type="project" value="InterPro"/>
</dbReference>
<dbReference type="InterPro" id="IPR051081">
    <property type="entry name" value="HTH_MetalResp_TranReg"/>
</dbReference>
<evidence type="ECO:0000256" key="2">
    <source>
        <dbReference type="ARBA" id="ARBA00023125"/>
    </source>
</evidence>
<name>A0A556MN16_9FLAO</name>
<keyword evidence="3" id="KW-0804">Transcription</keyword>
<keyword evidence="2" id="KW-0238">DNA-binding</keyword>
<gene>
    <name evidence="5" type="ORF">FO442_15595</name>
</gene>
<dbReference type="SMART" id="SM00418">
    <property type="entry name" value="HTH_ARSR"/>
    <property type="match status" value="1"/>
</dbReference>
<dbReference type="GO" id="GO:0003677">
    <property type="term" value="F:DNA binding"/>
    <property type="evidence" value="ECO:0007669"/>
    <property type="project" value="UniProtKB-KW"/>
</dbReference>
<dbReference type="InterPro" id="IPR036390">
    <property type="entry name" value="WH_DNA-bd_sf"/>
</dbReference>
<dbReference type="InterPro" id="IPR001845">
    <property type="entry name" value="HTH_ArsR_DNA-bd_dom"/>
</dbReference>
<comment type="caution">
    <text evidence="5">The sequence shown here is derived from an EMBL/GenBank/DDBJ whole genome shotgun (WGS) entry which is preliminary data.</text>
</comment>
<dbReference type="EMBL" id="VLPL01000008">
    <property type="protein sequence ID" value="TSJ41334.1"/>
    <property type="molecule type" value="Genomic_DNA"/>
</dbReference>
<keyword evidence="1" id="KW-0805">Transcription regulation</keyword>
<dbReference type="CDD" id="cd00090">
    <property type="entry name" value="HTH_ARSR"/>
    <property type="match status" value="1"/>
</dbReference>
<dbReference type="NCBIfam" id="NF033788">
    <property type="entry name" value="HTH_metalloreg"/>
    <property type="match status" value="1"/>
</dbReference>
<dbReference type="Proteomes" id="UP000316008">
    <property type="component" value="Unassembled WGS sequence"/>
</dbReference>
<dbReference type="InterPro" id="IPR036388">
    <property type="entry name" value="WH-like_DNA-bd_sf"/>
</dbReference>
<evidence type="ECO:0000313" key="6">
    <source>
        <dbReference type="Proteomes" id="UP000316008"/>
    </source>
</evidence>
<keyword evidence="6" id="KW-1185">Reference proteome</keyword>